<gene>
    <name evidence="2" type="ORF">DUE52_10070</name>
</gene>
<name>A0A368JQU6_9BACT</name>
<evidence type="ECO:0000256" key="1">
    <source>
        <dbReference type="SAM" id="MobiDB-lite"/>
    </source>
</evidence>
<dbReference type="Pfam" id="PF24389">
    <property type="entry name" value="ORC-CDC6-like"/>
    <property type="match status" value="1"/>
</dbReference>
<dbReference type="AlphaFoldDB" id="A0A368JQU6"/>
<keyword evidence="3" id="KW-1185">Reference proteome</keyword>
<sequence length="678" mass="77758">MGQKLNPFHELYVTESIGSDAFVKLFSDVLVDHTLALFKPGNVVLKGLPGTGKSMMLSLLKPSVRIAYKRCDAIFPVPPRFSNFIGAGINLIRSSVSDFGQRPIVEGKYLDLNELAVYFGDFLNYWVVKDILNSVVELGNELGEELQIDISKEKLNYFATTLKKDESWFGYLDSVNTFDDLIAKLKNRIISYRSYLNFNSENIPDDIVTSKTSIGVPISIVANLLRELKVVHHDTNIFVMIDQYEELAWLEDSIEGLGVKYKSVINKLLATRDNSVSYRIGTRPFAWNDEFQSILGTSAKLEALRNYSPVSIDGVLKRQEHSKTYLFPAFAEDIFSKRLKAVDYKFDDSNTNLLREIFGRSVDPREKALRYVKNQSKDKIIEIDSSWPEHWKQFLLSLVVEDPFSARLGEAWARQKGKENIVNQLTFERPFPWEKKEYWKKERVGQALIQIASRNRQQLYWEGKSDIIQLAGGNILAFLSLCQQIWEVWMRDTKNQDDYSLPKLDYIIQTLGVLEASIKWYESISERKGGSDRKLFINYVGAKFYRSLIEDSRMSYPGHTGFSIALSELENNPHVYKFLKEASDFGDLQERPHTTKSSSGEKRIKWYLNSMLSPIFKLPVSHTKEPLYISISDLETWLVEASAVTSKKPLIKKLASKPKKPRKGADPNQSHLFFEGNE</sequence>
<proteinExistence type="predicted"/>
<accession>A0A368JQU6</accession>
<reference evidence="2 3" key="1">
    <citation type="submission" date="2018-07" db="EMBL/GenBank/DDBJ databases">
        <title>Genome analysis of Larkinella rosea.</title>
        <authorList>
            <person name="Zhou Z."/>
            <person name="Wang G."/>
        </authorList>
    </citation>
    <scope>NUCLEOTIDE SEQUENCE [LARGE SCALE GENOMIC DNA]</scope>
    <source>
        <strain evidence="3">zzj9</strain>
    </source>
</reference>
<dbReference type="EMBL" id="QOWE01000007">
    <property type="protein sequence ID" value="RCR69685.1"/>
    <property type="molecule type" value="Genomic_DNA"/>
</dbReference>
<protein>
    <submittedName>
        <fullName evidence="2">Uncharacterized protein</fullName>
    </submittedName>
</protein>
<dbReference type="Proteomes" id="UP000253383">
    <property type="component" value="Unassembled WGS sequence"/>
</dbReference>
<dbReference type="RefSeq" id="WP_114405879.1">
    <property type="nucleotide sequence ID" value="NZ_QOWE01000007.1"/>
</dbReference>
<feature type="compositionally biased region" description="Basic residues" evidence="1">
    <location>
        <begin position="649"/>
        <end position="662"/>
    </location>
</feature>
<feature type="region of interest" description="Disordered" evidence="1">
    <location>
        <begin position="646"/>
        <end position="678"/>
    </location>
</feature>
<organism evidence="2 3">
    <name type="scientific">Larkinella punicea</name>
    <dbReference type="NCBI Taxonomy" id="2315727"/>
    <lineage>
        <taxon>Bacteria</taxon>
        <taxon>Pseudomonadati</taxon>
        <taxon>Bacteroidota</taxon>
        <taxon>Cytophagia</taxon>
        <taxon>Cytophagales</taxon>
        <taxon>Spirosomataceae</taxon>
        <taxon>Larkinella</taxon>
    </lineage>
</organism>
<dbReference type="OrthoDB" id="271711at2"/>
<evidence type="ECO:0000313" key="2">
    <source>
        <dbReference type="EMBL" id="RCR69685.1"/>
    </source>
</evidence>
<evidence type="ECO:0000313" key="3">
    <source>
        <dbReference type="Proteomes" id="UP000253383"/>
    </source>
</evidence>
<dbReference type="InterPro" id="IPR056955">
    <property type="entry name" value="ORC-CDC6-like"/>
</dbReference>
<comment type="caution">
    <text evidence="2">The sequence shown here is derived from an EMBL/GenBank/DDBJ whole genome shotgun (WGS) entry which is preliminary data.</text>
</comment>